<gene>
    <name evidence="2" type="ORF">HOV93_26670</name>
</gene>
<keyword evidence="1" id="KW-0472">Membrane</keyword>
<name>A0A7V8V607_9BACT</name>
<feature type="transmembrane region" description="Helical" evidence="1">
    <location>
        <begin position="70"/>
        <end position="89"/>
    </location>
</feature>
<evidence type="ECO:0000256" key="1">
    <source>
        <dbReference type="SAM" id="Phobius"/>
    </source>
</evidence>
<keyword evidence="1" id="KW-1133">Transmembrane helix</keyword>
<proteinExistence type="predicted"/>
<feature type="transmembrane region" description="Helical" evidence="1">
    <location>
        <begin position="44"/>
        <end position="64"/>
    </location>
</feature>
<dbReference type="RefSeq" id="WP_207396923.1">
    <property type="nucleotide sequence ID" value="NZ_JABRWO010000007.1"/>
</dbReference>
<comment type="caution">
    <text evidence="2">The sequence shown here is derived from an EMBL/GenBank/DDBJ whole genome shotgun (WGS) entry which is preliminary data.</text>
</comment>
<dbReference type="Proteomes" id="UP000551616">
    <property type="component" value="Unassembled WGS sequence"/>
</dbReference>
<dbReference type="AlphaFoldDB" id="A0A7V8V607"/>
<organism evidence="2 3">
    <name type="scientific">Bremerella alba</name>
    <dbReference type="NCBI Taxonomy" id="980252"/>
    <lineage>
        <taxon>Bacteria</taxon>
        <taxon>Pseudomonadati</taxon>
        <taxon>Planctomycetota</taxon>
        <taxon>Planctomycetia</taxon>
        <taxon>Pirellulales</taxon>
        <taxon>Pirellulaceae</taxon>
        <taxon>Bremerella</taxon>
    </lineage>
</organism>
<feature type="transmembrane region" description="Helical" evidence="1">
    <location>
        <begin position="101"/>
        <end position="123"/>
    </location>
</feature>
<keyword evidence="3" id="KW-1185">Reference proteome</keyword>
<dbReference type="EMBL" id="JABRWO010000007">
    <property type="protein sequence ID" value="MBA2115485.1"/>
    <property type="molecule type" value="Genomic_DNA"/>
</dbReference>
<accession>A0A7V8V607</accession>
<feature type="transmembrane region" description="Helical" evidence="1">
    <location>
        <begin position="6"/>
        <end position="32"/>
    </location>
</feature>
<reference evidence="2 3" key="1">
    <citation type="submission" date="2020-05" db="EMBL/GenBank/DDBJ databases">
        <title>Bremerella alba sp. nov., a novel planctomycete isolated from the surface of the macroalga Fucus spiralis.</title>
        <authorList>
            <person name="Godinho O."/>
            <person name="Botelho R."/>
            <person name="Albuquerque L."/>
            <person name="Wiegand S."/>
            <person name="Da Costa M.S."/>
            <person name="Lobo-Da-Cunha A."/>
            <person name="Jogler C."/>
            <person name="Lage O.M."/>
        </authorList>
    </citation>
    <scope>NUCLEOTIDE SEQUENCE [LARGE SCALE GENOMIC DNA]</scope>
    <source>
        <strain evidence="2 3">FF15</strain>
    </source>
</reference>
<keyword evidence="1" id="KW-0812">Transmembrane</keyword>
<sequence length="133" mass="14638">MLDADSFVGLLKAAVIATVVIELAQLFCLIGLMNRMFDHGDHAWGWVTAVVAFVPIVDSWLGSLLPGLKLILEVCAFVGMIAVLIVGWIRHRKYDVTKRMILLSVLLLARIGVWVGVIMLFRLSLPPMPTATP</sequence>
<evidence type="ECO:0000313" key="2">
    <source>
        <dbReference type="EMBL" id="MBA2115485.1"/>
    </source>
</evidence>
<evidence type="ECO:0000313" key="3">
    <source>
        <dbReference type="Proteomes" id="UP000551616"/>
    </source>
</evidence>
<protein>
    <submittedName>
        <fullName evidence="2">Uncharacterized protein</fullName>
    </submittedName>
</protein>